<dbReference type="AlphaFoldDB" id="A0A9R0V4L1"/>
<feature type="domain" description="NB-ARC" evidence="6">
    <location>
        <begin position="267"/>
        <end position="346"/>
    </location>
</feature>
<sequence>MESTAIRGSLWVLGKALSPLSGGLVEAWAATSGLGPNIEALKTELLYAQAMLDNARGRELRSHALAELLQKLRALAYGADDVLDELDYFRIQDELDGTFESVDHDDRGCVHNLVRDARHTAKAATKLLGCGSCSSPAGDTYKPDESCICVRRLASRTRTTVHDFGKRLLCSSSLSVPEDDDGKHAPRVPKLKFDRVDVSARMKCIADELKPLCAKVSTILGLELSGSVITELRLVRSSGIGNVASTSRPITTSQALEPTLYGREPQKNTIVEHITKDEYIHEALTVIPIVGPGGIGKTTLTQYVVKEVQDHFEIRVWVCVSTDFSVYKLTQEIVRSIPKAKTNKMTKQIIRYKTWTNFRN</sequence>
<proteinExistence type="inferred from homology"/>
<evidence type="ECO:0000256" key="5">
    <source>
        <dbReference type="ARBA" id="ARBA00022821"/>
    </source>
</evidence>
<dbReference type="GO" id="GO:0006952">
    <property type="term" value="P:defense response"/>
    <property type="evidence" value="ECO:0007669"/>
    <property type="project" value="UniProtKB-KW"/>
</dbReference>
<dbReference type="Proteomes" id="UP000324705">
    <property type="component" value="Chromosome 1B"/>
</dbReference>
<dbReference type="InterPro" id="IPR027417">
    <property type="entry name" value="P-loop_NTPase"/>
</dbReference>
<comment type="similarity">
    <text evidence="1">Belongs to the disease resistance NB-LRR family.</text>
</comment>
<evidence type="ECO:0000313" key="9">
    <source>
        <dbReference type="Proteomes" id="UP000324705"/>
    </source>
</evidence>
<protein>
    <submittedName>
        <fullName evidence="8">Uncharacterized protein</fullName>
    </submittedName>
</protein>
<dbReference type="Pfam" id="PF18052">
    <property type="entry name" value="Rx_N"/>
    <property type="match status" value="1"/>
</dbReference>
<keyword evidence="2" id="KW-0433">Leucine-rich repeat</keyword>
<dbReference type="OMA" id="PDESCIC"/>
<keyword evidence="9" id="KW-1185">Reference proteome</keyword>
<dbReference type="PANTHER" id="PTHR33377">
    <property type="entry name" value="OS10G0134700 PROTEIN-RELATED"/>
    <property type="match status" value="1"/>
</dbReference>
<dbReference type="InterPro" id="IPR002182">
    <property type="entry name" value="NB-ARC"/>
</dbReference>
<evidence type="ECO:0000313" key="8">
    <source>
        <dbReference type="EMBL" id="VAH14517.1"/>
    </source>
</evidence>
<keyword evidence="3" id="KW-0677">Repeat</keyword>
<gene>
    <name evidence="8" type="ORF">TRITD_1Bv1G047950</name>
</gene>
<evidence type="ECO:0000259" key="6">
    <source>
        <dbReference type="Pfam" id="PF00931"/>
    </source>
</evidence>
<reference evidence="8 9" key="1">
    <citation type="submission" date="2017-09" db="EMBL/GenBank/DDBJ databases">
        <authorList>
            <consortium name="International Durum Wheat Genome Sequencing Consortium (IDWGSC)"/>
            <person name="Milanesi L."/>
        </authorList>
    </citation>
    <scope>NUCLEOTIDE SEQUENCE [LARGE SCALE GENOMIC DNA]</scope>
    <source>
        <strain evidence="9">cv. Svevo</strain>
    </source>
</reference>
<accession>A0A9R0V4L1</accession>
<dbReference type="Pfam" id="PF00931">
    <property type="entry name" value="NB-ARC"/>
    <property type="match status" value="1"/>
</dbReference>
<evidence type="ECO:0000256" key="1">
    <source>
        <dbReference type="ARBA" id="ARBA00008894"/>
    </source>
</evidence>
<name>A0A9R0V4L1_TRITD</name>
<evidence type="ECO:0000256" key="3">
    <source>
        <dbReference type="ARBA" id="ARBA00022737"/>
    </source>
</evidence>
<keyword evidence="5" id="KW-0611">Plant defense</keyword>
<dbReference type="Gramene" id="TRITD1Bv1G047950.1">
    <property type="protein sequence ID" value="TRITD1Bv1G047950.1"/>
    <property type="gene ID" value="TRITD1Bv1G047950"/>
</dbReference>
<dbReference type="InterPro" id="IPR041118">
    <property type="entry name" value="Rx_N"/>
</dbReference>
<dbReference type="Gene3D" id="3.40.50.300">
    <property type="entry name" value="P-loop containing nucleotide triphosphate hydrolases"/>
    <property type="match status" value="1"/>
</dbReference>
<evidence type="ECO:0000256" key="2">
    <source>
        <dbReference type="ARBA" id="ARBA00022614"/>
    </source>
</evidence>
<dbReference type="SUPFAM" id="SSF52540">
    <property type="entry name" value="P-loop containing nucleoside triphosphate hydrolases"/>
    <property type="match status" value="1"/>
</dbReference>
<evidence type="ECO:0000259" key="7">
    <source>
        <dbReference type="Pfam" id="PF18052"/>
    </source>
</evidence>
<dbReference type="PANTHER" id="PTHR33377:SF113">
    <property type="entry name" value="AAA+ ATPASE DOMAIN-CONTAINING PROTEIN"/>
    <property type="match status" value="1"/>
</dbReference>
<dbReference type="EMBL" id="LT934112">
    <property type="protein sequence ID" value="VAH14517.1"/>
    <property type="molecule type" value="Genomic_DNA"/>
</dbReference>
<feature type="domain" description="Disease resistance N-terminal" evidence="7">
    <location>
        <begin position="14"/>
        <end position="94"/>
    </location>
</feature>
<dbReference type="Gene3D" id="1.20.5.4130">
    <property type="match status" value="1"/>
</dbReference>
<evidence type="ECO:0000256" key="4">
    <source>
        <dbReference type="ARBA" id="ARBA00022741"/>
    </source>
</evidence>
<keyword evidence="4" id="KW-0547">Nucleotide-binding</keyword>
<dbReference type="GO" id="GO:0043531">
    <property type="term" value="F:ADP binding"/>
    <property type="evidence" value="ECO:0007669"/>
    <property type="project" value="InterPro"/>
</dbReference>
<organism evidence="8 9">
    <name type="scientific">Triticum turgidum subsp. durum</name>
    <name type="common">Durum wheat</name>
    <name type="synonym">Triticum durum</name>
    <dbReference type="NCBI Taxonomy" id="4567"/>
    <lineage>
        <taxon>Eukaryota</taxon>
        <taxon>Viridiplantae</taxon>
        <taxon>Streptophyta</taxon>
        <taxon>Embryophyta</taxon>
        <taxon>Tracheophyta</taxon>
        <taxon>Spermatophyta</taxon>
        <taxon>Magnoliopsida</taxon>
        <taxon>Liliopsida</taxon>
        <taxon>Poales</taxon>
        <taxon>Poaceae</taxon>
        <taxon>BOP clade</taxon>
        <taxon>Pooideae</taxon>
        <taxon>Triticodae</taxon>
        <taxon>Triticeae</taxon>
        <taxon>Triticinae</taxon>
        <taxon>Triticum</taxon>
    </lineage>
</organism>